<evidence type="ECO:0000313" key="4">
    <source>
        <dbReference type="Proteomes" id="UP000789901"/>
    </source>
</evidence>
<name>A0ABN7UGI1_GIGMA</name>
<sequence length="1289" mass="149184">MNKNGMKNKIYKIISKTTGITHFGKGINHLKEARDQKNDPANAVISYQEAIRNLEIAHDRHPTSNEIKTTLEQAHRELSLMDNRIIGSSQSLNENTYPSEENIIEAQFFTKSLPVPKNNLPLSEDGIPSNTLQLAYKLRQCELPDKQEGLITLARQIIIEFVQTKATRSDLVNEVIALSYLPDSEKEIYKILLDDFINKIKNSCLLHDSLLKGLSYVIRHANPKHLELGDLVRIMKILEEEFENIHTQDKEQQVKMIRTLGQLFDAMADCKVKDLRKEELYNPLYNALEELSSDSNLELAYQARYAYQALICIRHDESPWKTFQKRCTDIFQGLAKLAGAVTSIDPGRLPEAFEHFDKGFEGIEKAIKGAIVLVKEIHEGTDSIKQGLSFGIRRKKWYWALRYTDLFIQIHQFRALERFVYNVQCFQENDFYFLWGLCERLEQLALDPELNVDILKNVVDFLDYILNKICQDNDKNDWQYHLEQLDRVKKLRGLASPPSFSIKLLSKARYINHLQLIQRDELKKGKGEKLDQLSELKDRFFSDISEFNDDLDLYVKPRGNQKVPVIKLLDNEKKMVFEDEDCDVEVVVNGFLKSKDKLTPDDKKILEKAIDKFWNSRDKVSLLKTVNSFFALENQLALNDENILDIAANQSLALKDKMHLKEATYNVLSDPNSEIIKNTINDFLKSASIILNDKDIKYLNIVINEYLTSNNKKHFERTLNEFLAFKAKKILKTTVKKIVASKCKKVLLILGIGGTGKSTFNRYLTRRLWQEYNQQNMPQSPIPLFIALARIGKMVNQDEDLIEIYLKEECNLPMDMINNLRKEKLVFILDGYDEIAERDCQCYDSNRFNKWNAKIIISCRPEYLGSGYEKMFFPKNGEKGFQELTITPFSKTEIQQYIKNYVNKGHSLHFDTDTYLQQIKKIPQLEDLISNPILLKITLITLPDLIKREATTALQINRINLYEEFLKTWFDRAQKRLLIIQKIDEEKKAFKYLNINDFSESCLQFSKDFAAEMFKDNNKVVIEYNSNNSNWEPFLGNEDAKCYLLRFSLPLIRRRTEYWFLHKSIRDYLIAIKFLESFKSTKLDITFFYKQSFASEPGVQQFVAEHIQQKMSDFKPKLLEFIESSKKNEHAHTVSANAITVLTLIGAQFKNLIDLNGSNISGADLSNRILNGLQMVKAKLNQVNFQNVKLRNVKLRNANLLSSSLQDADFKGADLTYANLQNTLLQGANFQNTTLQNADLQNANLQNSTFQNANFQNADLRYAKLPSTSLRYANFKGANLSCSDLNIYI</sequence>
<dbReference type="InterPro" id="IPR056251">
    <property type="entry name" value="Arm_rpt_dom"/>
</dbReference>
<evidence type="ECO:0000259" key="2">
    <source>
        <dbReference type="Pfam" id="PF23948"/>
    </source>
</evidence>
<accession>A0ABN7UGI1</accession>
<dbReference type="InterPro" id="IPR001646">
    <property type="entry name" value="5peptide_repeat"/>
</dbReference>
<comment type="caution">
    <text evidence="3">The sequence shown here is derived from an EMBL/GenBank/DDBJ whole genome shotgun (WGS) entry which is preliminary data.</text>
</comment>
<dbReference type="SUPFAM" id="SSF141571">
    <property type="entry name" value="Pentapeptide repeat-like"/>
    <property type="match status" value="1"/>
</dbReference>
<organism evidence="3 4">
    <name type="scientific">Gigaspora margarita</name>
    <dbReference type="NCBI Taxonomy" id="4874"/>
    <lineage>
        <taxon>Eukaryota</taxon>
        <taxon>Fungi</taxon>
        <taxon>Fungi incertae sedis</taxon>
        <taxon>Mucoromycota</taxon>
        <taxon>Glomeromycotina</taxon>
        <taxon>Glomeromycetes</taxon>
        <taxon>Diversisporales</taxon>
        <taxon>Gigasporaceae</taxon>
        <taxon>Gigaspora</taxon>
    </lineage>
</organism>
<dbReference type="InterPro" id="IPR007111">
    <property type="entry name" value="NACHT_NTPase"/>
</dbReference>
<dbReference type="Proteomes" id="UP000789901">
    <property type="component" value="Unassembled WGS sequence"/>
</dbReference>
<feature type="domain" description="Arm-like repeat" evidence="2">
    <location>
        <begin position="128"/>
        <end position="468"/>
    </location>
</feature>
<dbReference type="InterPro" id="IPR051082">
    <property type="entry name" value="Pentapeptide-BTB/POZ_domain"/>
</dbReference>
<evidence type="ECO:0000259" key="1">
    <source>
        <dbReference type="Pfam" id="PF05729"/>
    </source>
</evidence>
<dbReference type="Gene3D" id="3.40.50.300">
    <property type="entry name" value="P-loop containing nucleotide triphosphate hydrolases"/>
    <property type="match status" value="1"/>
</dbReference>
<proteinExistence type="predicted"/>
<dbReference type="PANTHER" id="PTHR14136">
    <property type="entry name" value="BTB_POZ DOMAIN-CONTAINING PROTEIN KCTD9"/>
    <property type="match status" value="1"/>
</dbReference>
<reference evidence="3 4" key="1">
    <citation type="submission" date="2021-06" db="EMBL/GenBank/DDBJ databases">
        <authorList>
            <person name="Kallberg Y."/>
            <person name="Tangrot J."/>
            <person name="Rosling A."/>
        </authorList>
    </citation>
    <scope>NUCLEOTIDE SEQUENCE [LARGE SCALE GENOMIC DNA]</scope>
    <source>
        <strain evidence="3 4">120-4 pot B 10/14</strain>
    </source>
</reference>
<evidence type="ECO:0000313" key="3">
    <source>
        <dbReference type="EMBL" id="CAG8576834.1"/>
    </source>
</evidence>
<dbReference type="Pfam" id="PF13599">
    <property type="entry name" value="Pentapeptide_4"/>
    <property type="match status" value="1"/>
</dbReference>
<gene>
    <name evidence="3" type="ORF">GMARGA_LOCUS5755</name>
</gene>
<dbReference type="Pfam" id="PF23948">
    <property type="entry name" value="ARM_5"/>
    <property type="match status" value="1"/>
</dbReference>
<dbReference type="Pfam" id="PF05729">
    <property type="entry name" value="NACHT"/>
    <property type="match status" value="1"/>
</dbReference>
<dbReference type="SUPFAM" id="SSF52540">
    <property type="entry name" value="P-loop containing nucleoside triphosphate hydrolases"/>
    <property type="match status" value="1"/>
</dbReference>
<keyword evidence="4" id="KW-1185">Reference proteome</keyword>
<protein>
    <submittedName>
        <fullName evidence="3">14540_t:CDS:1</fullName>
    </submittedName>
</protein>
<dbReference type="Gene3D" id="2.160.20.80">
    <property type="entry name" value="E3 ubiquitin-protein ligase SopA"/>
    <property type="match status" value="1"/>
</dbReference>
<feature type="domain" description="NACHT" evidence="1">
    <location>
        <begin position="746"/>
        <end position="902"/>
    </location>
</feature>
<dbReference type="InterPro" id="IPR027417">
    <property type="entry name" value="P-loop_NTPase"/>
</dbReference>
<dbReference type="EMBL" id="CAJVQB010002489">
    <property type="protein sequence ID" value="CAG8576834.1"/>
    <property type="molecule type" value="Genomic_DNA"/>
</dbReference>
<dbReference type="PANTHER" id="PTHR14136:SF17">
    <property type="entry name" value="BTB_POZ DOMAIN-CONTAINING PROTEIN KCTD9"/>
    <property type="match status" value="1"/>
</dbReference>